<dbReference type="AlphaFoldDB" id="A0A9D9GQE5"/>
<reference evidence="2" key="1">
    <citation type="submission" date="2020-10" db="EMBL/GenBank/DDBJ databases">
        <authorList>
            <person name="Gilroy R."/>
        </authorList>
    </citation>
    <scope>NUCLEOTIDE SEQUENCE</scope>
    <source>
        <strain evidence="2">1748</strain>
    </source>
</reference>
<dbReference type="EMBL" id="JADING010000011">
    <property type="protein sequence ID" value="MBO8413948.1"/>
    <property type="molecule type" value="Genomic_DNA"/>
</dbReference>
<keyword evidence="1" id="KW-1133">Transmembrane helix</keyword>
<reference evidence="2" key="2">
    <citation type="journal article" date="2021" name="PeerJ">
        <title>Extensive microbial diversity within the chicken gut microbiome revealed by metagenomics and culture.</title>
        <authorList>
            <person name="Gilroy R."/>
            <person name="Ravi A."/>
            <person name="Getino M."/>
            <person name="Pursley I."/>
            <person name="Horton D.L."/>
            <person name="Alikhan N.F."/>
            <person name="Baker D."/>
            <person name="Gharbi K."/>
            <person name="Hall N."/>
            <person name="Watson M."/>
            <person name="Adriaenssens E.M."/>
            <person name="Foster-Nyarko E."/>
            <person name="Jarju S."/>
            <person name="Secka A."/>
            <person name="Antonio M."/>
            <person name="Oren A."/>
            <person name="Chaudhuri R.R."/>
            <person name="La Ragione R."/>
            <person name="Hildebrand F."/>
            <person name="Pallen M.J."/>
        </authorList>
    </citation>
    <scope>NUCLEOTIDE SEQUENCE</scope>
    <source>
        <strain evidence="2">1748</strain>
    </source>
</reference>
<comment type="caution">
    <text evidence="2">The sequence shown here is derived from an EMBL/GenBank/DDBJ whole genome shotgun (WGS) entry which is preliminary data.</text>
</comment>
<evidence type="ECO:0000313" key="2">
    <source>
        <dbReference type="EMBL" id="MBO8413948.1"/>
    </source>
</evidence>
<proteinExistence type="predicted"/>
<protein>
    <submittedName>
        <fullName evidence="2">Uncharacterized protein</fullName>
    </submittedName>
</protein>
<feature type="transmembrane region" description="Helical" evidence="1">
    <location>
        <begin position="127"/>
        <end position="146"/>
    </location>
</feature>
<feature type="transmembrane region" description="Helical" evidence="1">
    <location>
        <begin position="81"/>
        <end position="106"/>
    </location>
</feature>
<name>A0A9D9GQE5_9BACL</name>
<feature type="transmembrane region" description="Helical" evidence="1">
    <location>
        <begin position="32"/>
        <end position="61"/>
    </location>
</feature>
<feature type="non-terminal residue" evidence="2">
    <location>
        <position position="1"/>
    </location>
</feature>
<keyword evidence="1" id="KW-0812">Transmembrane</keyword>
<accession>A0A9D9GQE5</accession>
<evidence type="ECO:0000256" key="1">
    <source>
        <dbReference type="SAM" id="Phobius"/>
    </source>
</evidence>
<sequence>CFILTKIFIAAIFNKQNKVEKEIKPITRFRKLISLAIIALAIIQIAIFSVGVVAFCLYTLVNGIISSPFNIIYFLSPALNIIVEISLTLCYFALSFSICFINSYLLKRFKIYSKKHNDERTIVSITAMSYLFFTLFYLELSVILFFSQNNINATSDNYYVIVISTVINVELNLHLYAAIAIYMIALSITQISHGLGLMFLTKRIRRIIENTNLLNNRNTEN</sequence>
<dbReference type="Proteomes" id="UP000823629">
    <property type="component" value="Unassembled WGS sequence"/>
</dbReference>
<gene>
    <name evidence="2" type="ORF">IAC78_00490</name>
</gene>
<evidence type="ECO:0000313" key="3">
    <source>
        <dbReference type="Proteomes" id="UP000823629"/>
    </source>
</evidence>
<keyword evidence="1" id="KW-0472">Membrane</keyword>
<organism evidence="2 3">
    <name type="scientific">Candidatus Scatoplasma merdavium</name>
    <dbReference type="NCBI Taxonomy" id="2840932"/>
    <lineage>
        <taxon>Bacteria</taxon>
        <taxon>Bacillati</taxon>
        <taxon>Bacillota</taxon>
        <taxon>Bacilli</taxon>
        <taxon>Bacillales</taxon>
        <taxon>Candidatus Scatoplasma</taxon>
    </lineage>
</organism>
<feature type="transmembrane region" description="Helical" evidence="1">
    <location>
        <begin position="175"/>
        <end position="200"/>
    </location>
</feature>